<evidence type="ECO:0000259" key="6">
    <source>
        <dbReference type="Pfam" id="PF04542"/>
    </source>
</evidence>
<keyword evidence="2" id="KW-0805">Transcription regulation</keyword>
<evidence type="ECO:0000256" key="4">
    <source>
        <dbReference type="ARBA" id="ARBA00023125"/>
    </source>
</evidence>
<keyword evidence="4" id="KW-0238">DNA-binding</keyword>
<comment type="similarity">
    <text evidence="1">Belongs to the sigma-70 factor family. ECF subfamily.</text>
</comment>
<feature type="domain" description="RNA polymerase sigma-70 region 2" evidence="6">
    <location>
        <begin position="23"/>
        <end position="93"/>
    </location>
</feature>
<dbReference type="RefSeq" id="WP_105359268.1">
    <property type="nucleotide sequence ID" value="NZ_PUIA01000085.1"/>
</dbReference>
<dbReference type="NCBIfam" id="TIGR02937">
    <property type="entry name" value="sigma70-ECF"/>
    <property type="match status" value="1"/>
</dbReference>
<dbReference type="GO" id="GO:0006352">
    <property type="term" value="P:DNA-templated transcription initiation"/>
    <property type="evidence" value="ECO:0007669"/>
    <property type="project" value="InterPro"/>
</dbReference>
<accession>A0A2S8EZB1</accession>
<dbReference type="Gene3D" id="1.10.1740.10">
    <property type="match status" value="1"/>
</dbReference>
<comment type="caution">
    <text evidence="7">The sequence shown here is derived from an EMBL/GenBank/DDBJ whole genome shotgun (WGS) entry which is preliminary data.</text>
</comment>
<dbReference type="PANTHER" id="PTHR43133:SF8">
    <property type="entry name" value="RNA POLYMERASE SIGMA FACTOR HI_1459-RELATED"/>
    <property type="match status" value="1"/>
</dbReference>
<evidence type="ECO:0000313" key="7">
    <source>
        <dbReference type="EMBL" id="PQO25243.1"/>
    </source>
</evidence>
<reference evidence="7 8" key="1">
    <citation type="submission" date="2018-02" db="EMBL/GenBank/DDBJ databases">
        <title>Comparative genomes isolates from brazilian mangrove.</title>
        <authorList>
            <person name="Araujo J.E."/>
            <person name="Taketani R.G."/>
            <person name="Silva M.C.P."/>
            <person name="Loureco M.V."/>
            <person name="Andreote F.D."/>
        </authorList>
    </citation>
    <scope>NUCLEOTIDE SEQUENCE [LARGE SCALE GENOMIC DNA]</scope>
    <source>
        <strain evidence="7 8">HEX-2 MGV</strain>
    </source>
</reference>
<name>A0A2S8EZB1_9BACT</name>
<dbReference type="Proteomes" id="UP000240009">
    <property type="component" value="Unassembled WGS sequence"/>
</dbReference>
<keyword evidence="5" id="KW-0804">Transcription</keyword>
<dbReference type="SUPFAM" id="SSF88946">
    <property type="entry name" value="Sigma2 domain of RNA polymerase sigma factors"/>
    <property type="match status" value="1"/>
</dbReference>
<dbReference type="GO" id="GO:0016987">
    <property type="term" value="F:sigma factor activity"/>
    <property type="evidence" value="ECO:0007669"/>
    <property type="project" value="UniProtKB-KW"/>
</dbReference>
<dbReference type="GO" id="GO:0003677">
    <property type="term" value="F:DNA binding"/>
    <property type="evidence" value="ECO:0007669"/>
    <property type="project" value="UniProtKB-KW"/>
</dbReference>
<dbReference type="InterPro" id="IPR039425">
    <property type="entry name" value="RNA_pol_sigma-70-like"/>
</dbReference>
<evidence type="ECO:0000256" key="3">
    <source>
        <dbReference type="ARBA" id="ARBA00023082"/>
    </source>
</evidence>
<protein>
    <submittedName>
        <fullName evidence="7">RNA polymerase subunit sigma-24</fullName>
    </submittedName>
</protein>
<evidence type="ECO:0000256" key="1">
    <source>
        <dbReference type="ARBA" id="ARBA00010641"/>
    </source>
</evidence>
<dbReference type="AlphaFoldDB" id="A0A2S8EZB1"/>
<dbReference type="InterPro" id="IPR013324">
    <property type="entry name" value="RNA_pol_sigma_r3/r4-like"/>
</dbReference>
<dbReference type="PANTHER" id="PTHR43133">
    <property type="entry name" value="RNA POLYMERASE ECF-TYPE SIGMA FACTO"/>
    <property type="match status" value="1"/>
</dbReference>
<dbReference type="InterPro" id="IPR014284">
    <property type="entry name" value="RNA_pol_sigma-70_dom"/>
</dbReference>
<evidence type="ECO:0000256" key="5">
    <source>
        <dbReference type="ARBA" id="ARBA00023163"/>
    </source>
</evidence>
<evidence type="ECO:0000313" key="8">
    <source>
        <dbReference type="Proteomes" id="UP000240009"/>
    </source>
</evidence>
<organism evidence="7 8">
    <name type="scientific">Blastopirellula marina</name>
    <dbReference type="NCBI Taxonomy" id="124"/>
    <lineage>
        <taxon>Bacteria</taxon>
        <taxon>Pseudomonadati</taxon>
        <taxon>Planctomycetota</taxon>
        <taxon>Planctomycetia</taxon>
        <taxon>Pirellulales</taxon>
        <taxon>Pirellulaceae</taxon>
        <taxon>Blastopirellula</taxon>
    </lineage>
</organism>
<keyword evidence="3" id="KW-0731">Sigma factor</keyword>
<dbReference type="InterPro" id="IPR013325">
    <property type="entry name" value="RNA_pol_sigma_r2"/>
</dbReference>
<dbReference type="OrthoDB" id="258490at2"/>
<dbReference type="SUPFAM" id="SSF88659">
    <property type="entry name" value="Sigma3 and sigma4 domains of RNA polymerase sigma factors"/>
    <property type="match status" value="1"/>
</dbReference>
<evidence type="ECO:0000256" key="2">
    <source>
        <dbReference type="ARBA" id="ARBA00023015"/>
    </source>
</evidence>
<sequence length="193" mass="22087">MDTSVSFLDSLQHTSDEEAWGRLVGMYSPLIRGWLKRFGASLDDVEDITQEVLTVVFRRFPEFRREPRAGAFRAWLRTITSNCLRDHWRKKNKQPPGIGGSDFGQVIAELQDPESGLSAQWNREHDRHVIQYLLQEVRPAFTDKTWLAFQRFALDGLSADDVSQELGISVNAVFVAKSRVLSRLRQRGLGLID</sequence>
<dbReference type="Pfam" id="PF04542">
    <property type="entry name" value="Sigma70_r2"/>
    <property type="match status" value="1"/>
</dbReference>
<gene>
    <name evidence="7" type="ORF">C5Y96_25405</name>
</gene>
<dbReference type="EMBL" id="PUIA01000085">
    <property type="protein sequence ID" value="PQO25243.1"/>
    <property type="molecule type" value="Genomic_DNA"/>
</dbReference>
<proteinExistence type="inferred from homology"/>
<dbReference type="InterPro" id="IPR007627">
    <property type="entry name" value="RNA_pol_sigma70_r2"/>
</dbReference>